<dbReference type="Proteomes" id="UP000195440">
    <property type="component" value="Unassembled WGS sequence"/>
</dbReference>
<dbReference type="EMBL" id="LOHF01000001">
    <property type="protein sequence ID" value="OUM75988.1"/>
    <property type="molecule type" value="Genomic_DNA"/>
</dbReference>
<dbReference type="PROSITE" id="PS51257">
    <property type="entry name" value="PROKAR_LIPOPROTEIN"/>
    <property type="match status" value="1"/>
</dbReference>
<feature type="chain" id="PRO_5012237862" description="DUF4189 domain-containing protein" evidence="1">
    <location>
        <begin position="22"/>
        <end position="164"/>
    </location>
</feature>
<dbReference type="Pfam" id="PF13827">
    <property type="entry name" value="DUF4189"/>
    <property type="match status" value="1"/>
</dbReference>
<dbReference type="RefSeq" id="WP_087264498.1">
    <property type="nucleotide sequence ID" value="NZ_JBJGBV010000001.1"/>
</dbReference>
<comment type="caution">
    <text evidence="3">The sequence shown here is derived from an EMBL/GenBank/DDBJ whole genome shotgun (WGS) entry which is preliminary data.</text>
</comment>
<keyword evidence="1" id="KW-0732">Signal</keyword>
<dbReference type="OrthoDB" id="6008701at2"/>
<sequence length="164" mass="17376">MKNHLALILLTLSLSCVNAHAQTRCPMGAQAGSMQCLPDDPQGGGQNNSAARPTGEWIKTWGAIATSRALGEAGTSANKLSEDDARAAAIYQCALGGATDCEVHLTYRNQCAAFASSQSAGTYFQAAETEKIAIKLAKSNCDKHSESECKVRYSGCSDPIFHKY</sequence>
<keyword evidence="4" id="KW-1185">Reference proteome</keyword>
<dbReference type="AlphaFoldDB" id="A0A1Y3P831"/>
<reference evidence="3 4" key="1">
    <citation type="journal article" date="2017" name="Syst. Appl. Microbiol.">
        <title>Pseudomonas caspiana sp. nov., a citrus pathogen in the Pseudomonas syringae phylogenetic group.</title>
        <authorList>
            <person name="Busquets A."/>
            <person name="Gomila M."/>
            <person name="Beiki F."/>
            <person name="Mulet M."/>
            <person name="Rahimian H."/>
            <person name="Garcia-Valdes E."/>
            <person name="Lalucat J."/>
        </authorList>
    </citation>
    <scope>NUCLEOTIDE SEQUENCE [LARGE SCALE GENOMIC DNA]</scope>
    <source>
        <strain evidence="3 4">FBF102</strain>
    </source>
</reference>
<evidence type="ECO:0000259" key="2">
    <source>
        <dbReference type="Pfam" id="PF13827"/>
    </source>
</evidence>
<feature type="signal peptide" evidence="1">
    <location>
        <begin position="1"/>
        <end position="21"/>
    </location>
</feature>
<proteinExistence type="predicted"/>
<gene>
    <name evidence="3" type="ORF">AUC60_02070</name>
</gene>
<evidence type="ECO:0000256" key="1">
    <source>
        <dbReference type="SAM" id="SignalP"/>
    </source>
</evidence>
<dbReference type="InterPro" id="IPR025240">
    <property type="entry name" value="DUF4189"/>
</dbReference>
<evidence type="ECO:0000313" key="3">
    <source>
        <dbReference type="EMBL" id="OUM75988.1"/>
    </source>
</evidence>
<name>A0A1Y3P831_9PSED</name>
<feature type="domain" description="DUF4189" evidence="2">
    <location>
        <begin position="61"/>
        <end position="156"/>
    </location>
</feature>
<evidence type="ECO:0000313" key="4">
    <source>
        <dbReference type="Proteomes" id="UP000195440"/>
    </source>
</evidence>
<protein>
    <recommendedName>
        <fullName evidence="2">DUF4189 domain-containing protein</fullName>
    </recommendedName>
</protein>
<accession>A0A1Y3P831</accession>
<organism evidence="3 4">
    <name type="scientific">Pseudomonas caspiana</name>
    <dbReference type="NCBI Taxonomy" id="1451454"/>
    <lineage>
        <taxon>Bacteria</taxon>
        <taxon>Pseudomonadati</taxon>
        <taxon>Pseudomonadota</taxon>
        <taxon>Gammaproteobacteria</taxon>
        <taxon>Pseudomonadales</taxon>
        <taxon>Pseudomonadaceae</taxon>
        <taxon>Pseudomonas</taxon>
    </lineage>
</organism>